<feature type="transmembrane region" description="Helical" evidence="1">
    <location>
        <begin position="180"/>
        <end position="201"/>
    </location>
</feature>
<accession>G7Y9Y8</accession>
<proteinExistence type="predicted"/>
<keyword evidence="1" id="KW-0472">Membrane</keyword>
<evidence type="ECO:0000313" key="2">
    <source>
        <dbReference type="EMBL" id="GAA49772.1"/>
    </source>
</evidence>
<keyword evidence="3" id="KW-1185">Reference proteome</keyword>
<organism evidence="2 3">
    <name type="scientific">Clonorchis sinensis</name>
    <name type="common">Chinese liver fluke</name>
    <dbReference type="NCBI Taxonomy" id="79923"/>
    <lineage>
        <taxon>Eukaryota</taxon>
        <taxon>Metazoa</taxon>
        <taxon>Spiralia</taxon>
        <taxon>Lophotrochozoa</taxon>
        <taxon>Platyhelminthes</taxon>
        <taxon>Trematoda</taxon>
        <taxon>Digenea</taxon>
        <taxon>Opisthorchiida</taxon>
        <taxon>Opisthorchiata</taxon>
        <taxon>Opisthorchiidae</taxon>
        <taxon>Clonorchis</taxon>
    </lineage>
</organism>
<dbReference type="PANTHER" id="PTHR28653:SF1">
    <property type="entry name" value="ATPASE SWSAP1"/>
    <property type="match status" value="1"/>
</dbReference>
<keyword evidence="1" id="KW-1133">Transmembrane helix</keyword>
<sequence>MIRTQERLVVVLNKDKSSVNYFADYVFYLSSVIKLSQSSLTDLRTSNESYYNAVLMERFGCLCLYVLVLATMDYVLPSLLLQRDVSKSNSYTSSMIFLNMVSCDSRNAVRLRNLVAVQRALPGPIKMNFVKTSWLYAFGSTTHYAFKSLPAIYVPMDFADILTRIFQHSSFSDEHSSSKLSLSILFVYCVSVLASLLLNVANEAAVQNLRTVYIRKDPVLKSHWVHLHGTSQMDSANWDNIHFIQLSNEPAFVHWFSRVHLGRRFADLIIVDGLEGLFPPDRMRASDVLRLTSLLEDTRNFIDTSTNPEDHGHGCRLLVTCSLPVQSSDSTHSLSIPVHALEETFIFSEDSTNRYSILAQKDRWKLNLEYIEGELFWKTFHPPPNAAARKT</sequence>
<feature type="transmembrane region" description="Helical" evidence="1">
    <location>
        <begin position="59"/>
        <end position="81"/>
    </location>
</feature>
<dbReference type="Proteomes" id="UP000008909">
    <property type="component" value="Unassembled WGS sequence"/>
</dbReference>
<dbReference type="GO" id="GO:0097196">
    <property type="term" value="C:Shu complex"/>
    <property type="evidence" value="ECO:0007669"/>
    <property type="project" value="TreeGrafter"/>
</dbReference>
<dbReference type="GO" id="GO:0000724">
    <property type="term" value="P:double-strand break repair via homologous recombination"/>
    <property type="evidence" value="ECO:0007669"/>
    <property type="project" value="TreeGrafter"/>
</dbReference>
<dbReference type="AlphaFoldDB" id="G7Y9Y8"/>
<evidence type="ECO:0000256" key="1">
    <source>
        <dbReference type="SAM" id="Phobius"/>
    </source>
</evidence>
<gene>
    <name evidence="2" type="ORF">CLF_103578</name>
</gene>
<name>G7Y9Y8_CLOSI</name>
<dbReference type="GO" id="GO:0003697">
    <property type="term" value="F:single-stranded DNA binding"/>
    <property type="evidence" value="ECO:0007669"/>
    <property type="project" value="TreeGrafter"/>
</dbReference>
<dbReference type="PANTHER" id="PTHR28653">
    <property type="match status" value="1"/>
</dbReference>
<protein>
    <submittedName>
        <fullName evidence="2">Uncharacterized protein</fullName>
    </submittedName>
</protein>
<evidence type="ECO:0000313" key="3">
    <source>
        <dbReference type="Proteomes" id="UP000008909"/>
    </source>
</evidence>
<keyword evidence="1" id="KW-0812">Transmembrane</keyword>
<reference evidence="2" key="1">
    <citation type="journal article" date="2011" name="Genome Biol.">
        <title>The draft genome of the carcinogenic human liver fluke Clonorchis sinensis.</title>
        <authorList>
            <person name="Wang X."/>
            <person name="Chen W."/>
            <person name="Huang Y."/>
            <person name="Sun J."/>
            <person name="Men J."/>
            <person name="Liu H."/>
            <person name="Luo F."/>
            <person name="Guo L."/>
            <person name="Lv X."/>
            <person name="Deng C."/>
            <person name="Zhou C."/>
            <person name="Fan Y."/>
            <person name="Li X."/>
            <person name="Huang L."/>
            <person name="Hu Y."/>
            <person name="Liang C."/>
            <person name="Hu X."/>
            <person name="Xu J."/>
            <person name="Yu X."/>
        </authorList>
    </citation>
    <scope>NUCLEOTIDE SEQUENCE [LARGE SCALE GENOMIC DNA]</scope>
    <source>
        <strain evidence="2">Henan</strain>
    </source>
</reference>
<dbReference type="EMBL" id="DF142984">
    <property type="protein sequence ID" value="GAA49772.1"/>
    <property type="molecule type" value="Genomic_DNA"/>
</dbReference>
<reference key="2">
    <citation type="submission" date="2011-10" db="EMBL/GenBank/DDBJ databases">
        <title>The genome and transcriptome sequence of Clonorchis sinensis provide insights into the carcinogenic liver fluke.</title>
        <authorList>
            <person name="Wang X."/>
            <person name="Huang Y."/>
            <person name="Chen W."/>
            <person name="Liu H."/>
            <person name="Guo L."/>
            <person name="Chen Y."/>
            <person name="Luo F."/>
            <person name="Zhou W."/>
            <person name="Sun J."/>
            <person name="Mao Q."/>
            <person name="Liang P."/>
            <person name="Zhou C."/>
            <person name="Tian Y."/>
            <person name="Men J."/>
            <person name="Lv X."/>
            <person name="Huang L."/>
            <person name="Zhou J."/>
            <person name="Hu Y."/>
            <person name="Li R."/>
            <person name="Zhang F."/>
            <person name="Lei H."/>
            <person name="Li X."/>
            <person name="Hu X."/>
            <person name="Liang C."/>
            <person name="Xu J."/>
            <person name="Wu Z."/>
            <person name="Yu X."/>
        </authorList>
    </citation>
    <scope>NUCLEOTIDE SEQUENCE</scope>
    <source>
        <strain>Henan</strain>
    </source>
</reference>